<feature type="domain" description="Band 7" evidence="1">
    <location>
        <begin position="13"/>
        <end position="180"/>
    </location>
</feature>
<dbReference type="PANTHER" id="PTHR43327:SF10">
    <property type="entry name" value="STOMATIN-LIKE PROTEIN 2, MITOCHONDRIAL"/>
    <property type="match status" value="1"/>
</dbReference>
<dbReference type="AlphaFoldDB" id="A0AA36HM19"/>
<dbReference type="InterPro" id="IPR001107">
    <property type="entry name" value="Band_7"/>
</dbReference>
<accession>A0AA36HM19</accession>
<protein>
    <recommendedName>
        <fullName evidence="1">Band 7 domain-containing protein</fullName>
    </recommendedName>
</protein>
<dbReference type="InterPro" id="IPR036013">
    <property type="entry name" value="Band_7/SPFH_dom_sf"/>
</dbReference>
<sequence length="278" mass="30590">MRGCFPGTNCLVSVPTDTYVAVERFGAFSALLGPGLGFAGCDVCGSCVTLRPISGARDWEVCAISTQTKDHEFITAEVEVEYSVIPKHAKDAIYKLLQQDRQSLMRSFLITPIRTFLNKNTLEEVFGKKDEVTSVVKEQLTDFLRPYGFAVHGVQIRELQVSPEVMHAMNEAKKQRRARDVACTSKAEPVLACQGLDDEGVKQLAQECAQLVREAKCNPNELLRYFETAQIDRAIQATHAQPMPDMDGDMVQQLLDETAPSTSAAGMVFGGPSQHTMA</sequence>
<proteinExistence type="predicted"/>
<organism evidence="2 3">
    <name type="scientific">Effrenium voratum</name>
    <dbReference type="NCBI Taxonomy" id="2562239"/>
    <lineage>
        <taxon>Eukaryota</taxon>
        <taxon>Sar</taxon>
        <taxon>Alveolata</taxon>
        <taxon>Dinophyceae</taxon>
        <taxon>Suessiales</taxon>
        <taxon>Symbiodiniaceae</taxon>
        <taxon>Effrenium</taxon>
    </lineage>
</organism>
<evidence type="ECO:0000313" key="3">
    <source>
        <dbReference type="Proteomes" id="UP001178507"/>
    </source>
</evidence>
<gene>
    <name evidence="2" type="ORF">EVOR1521_LOCUS1917</name>
</gene>
<dbReference type="PANTHER" id="PTHR43327">
    <property type="entry name" value="STOMATIN-LIKE PROTEIN 2, MITOCHONDRIAL"/>
    <property type="match status" value="1"/>
</dbReference>
<comment type="caution">
    <text evidence="2">The sequence shown here is derived from an EMBL/GenBank/DDBJ whole genome shotgun (WGS) entry which is preliminary data.</text>
</comment>
<evidence type="ECO:0000313" key="2">
    <source>
        <dbReference type="EMBL" id="CAJ1371644.1"/>
    </source>
</evidence>
<dbReference type="InterPro" id="IPR050710">
    <property type="entry name" value="Band7/mec-2_domain"/>
</dbReference>
<reference evidence="2" key="1">
    <citation type="submission" date="2023-08" db="EMBL/GenBank/DDBJ databases">
        <authorList>
            <person name="Chen Y."/>
            <person name="Shah S."/>
            <person name="Dougan E. K."/>
            <person name="Thang M."/>
            <person name="Chan C."/>
        </authorList>
    </citation>
    <scope>NUCLEOTIDE SEQUENCE</scope>
</reference>
<dbReference type="EMBL" id="CAUJNA010000091">
    <property type="protein sequence ID" value="CAJ1371644.1"/>
    <property type="molecule type" value="Genomic_DNA"/>
</dbReference>
<dbReference type="Pfam" id="PF01145">
    <property type="entry name" value="Band_7"/>
    <property type="match status" value="1"/>
</dbReference>
<dbReference type="Proteomes" id="UP001178507">
    <property type="component" value="Unassembled WGS sequence"/>
</dbReference>
<dbReference type="SUPFAM" id="SSF117892">
    <property type="entry name" value="Band 7/SPFH domain"/>
    <property type="match status" value="1"/>
</dbReference>
<keyword evidence="3" id="KW-1185">Reference proteome</keyword>
<dbReference type="Gene3D" id="3.30.479.30">
    <property type="entry name" value="Band 7 domain"/>
    <property type="match status" value="1"/>
</dbReference>
<evidence type="ECO:0000259" key="1">
    <source>
        <dbReference type="Pfam" id="PF01145"/>
    </source>
</evidence>
<name>A0AA36HM19_9DINO</name>